<gene>
    <name evidence="4" type="ORF">JOF29_004971</name>
</gene>
<evidence type="ECO:0000313" key="4">
    <source>
        <dbReference type="EMBL" id="MBP2353861.1"/>
    </source>
</evidence>
<keyword evidence="2" id="KW-1133">Transmembrane helix</keyword>
<feature type="region of interest" description="Disordered" evidence="1">
    <location>
        <begin position="261"/>
        <end position="295"/>
    </location>
</feature>
<protein>
    <recommendedName>
        <fullName evidence="3">DUF4328 domain-containing protein</fullName>
    </recommendedName>
</protein>
<organism evidence="4 5">
    <name type="scientific">Kribbella aluminosa</name>
    <dbReference type="NCBI Taxonomy" id="416017"/>
    <lineage>
        <taxon>Bacteria</taxon>
        <taxon>Bacillati</taxon>
        <taxon>Actinomycetota</taxon>
        <taxon>Actinomycetes</taxon>
        <taxon>Propionibacteriales</taxon>
        <taxon>Kribbellaceae</taxon>
        <taxon>Kribbella</taxon>
    </lineage>
</organism>
<dbReference type="Proteomes" id="UP000755585">
    <property type="component" value="Unassembled WGS sequence"/>
</dbReference>
<dbReference type="RefSeq" id="WP_209696755.1">
    <property type="nucleotide sequence ID" value="NZ_BAAAVU010000001.1"/>
</dbReference>
<dbReference type="InterPro" id="IPR025565">
    <property type="entry name" value="DUF4328"/>
</dbReference>
<keyword evidence="2" id="KW-0812">Transmembrane</keyword>
<proteinExistence type="predicted"/>
<keyword evidence="5" id="KW-1185">Reference proteome</keyword>
<dbReference type="Pfam" id="PF14219">
    <property type="entry name" value="DUF4328"/>
    <property type="match status" value="1"/>
</dbReference>
<feature type="domain" description="DUF4328" evidence="3">
    <location>
        <begin position="67"/>
        <end position="254"/>
    </location>
</feature>
<feature type="transmembrane region" description="Helical" evidence="2">
    <location>
        <begin position="27"/>
        <end position="51"/>
    </location>
</feature>
<keyword evidence="2" id="KW-0472">Membrane</keyword>
<feature type="compositionally biased region" description="Pro residues" evidence="1">
    <location>
        <begin position="263"/>
        <end position="276"/>
    </location>
</feature>
<reference evidence="4 5" key="1">
    <citation type="submission" date="2021-03" db="EMBL/GenBank/DDBJ databases">
        <title>Sequencing the genomes of 1000 actinobacteria strains.</title>
        <authorList>
            <person name="Klenk H.-P."/>
        </authorList>
    </citation>
    <scope>NUCLEOTIDE SEQUENCE [LARGE SCALE GENOMIC DNA]</scope>
    <source>
        <strain evidence="4 5">DSM 18824</strain>
    </source>
</reference>
<accession>A0ABS4UQK8</accession>
<evidence type="ECO:0000256" key="1">
    <source>
        <dbReference type="SAM" id="MobiDB-lite"/>
    </source>
</evidence>
<evidence type="ECO:0000259" key="3">
    <source>
        <dbReference type="Pfam" id="PF14219"/>
    </source>
</evidence>
<dbReference type="EMBL" id="JAGINT010000002">
    <property type="protein sequence ID" value="MBP2353861.1"/>
    <property type="molecule type" value="Genomic_DNA"/>
</dbReference>
<feature type="transmembrane region" description="Helical" evidence="2">
    <location>
        <begin position="231"/>
        <end position="252"/>
    </location>
</feature>
<feature type="transmembrane region" description="Helical" evidence="2">
    <location>
        <begin position="169"/>
        <end position="199"/>
    </location>
</feature>
<comment type="caution">
    <text evidence="4">The sequence shown here is derived from an EMBL/GenBank/DDBJ whole genome shotgun (WGS) entry which is preliminary data.</text>
</comment>
<evidence type="ECO:0000256" key="2">
    <source>
        <dbReference type="SAM" id="Phobius"/>
    </source>
</evidence>
<evidence type="ECO:0000313" key="5">
    <source>
        <dbReference type="Proteomes" id="UP000755585"/>
    </source>
</evidence>
<sequence>MTQPYPWPYPGPEPYQPVPRPFRPLRAVAIVSMALMGLTVIAAIIQCVLLWRSYDEVKRLVYGLLSDAEIERGARSVAGTGPLLDLLGYLLIGTAIAFLLWLWRARDNVDFLHSPFVPQHLLHRRAPGWVIGSWFCPIVQFWYPFQIVDDVVRASKPPARPVGRVRALLYGWWATWTGFWVIMVGGGSVAVVGFIVWIVRLVQATDNGAGQYVDVYDLQDFMVHVALGVDIGFTVATVLLIVAGVAMALLMLQIGDWQQERTAPPPVQDQVPPPLTPQYAPRSQPPGPGFPTYGR</sequence>
<feature type="transmembrane region" description="Helical" evidence="2">
    <location>
        <begin position="86"/>
        <end position="106"/>
    </location>
</feature>
<name>A0ABS4UQK8_9ACTN</name>